<evidence type="ECO:0000256" key="10">
    <source>
        <dbReference type="ARBA" id="ARBA00023136"/>
    </source>
</evidence>
<sequence>WSYLLYSFVTESYSSGNWLAVSSNVEFLLRTFQTLALIEILHACVRLVKSSPVLTALQLMSRVFVVWGIMLPLMKQETIAAPLCIVSWSLAEIVRYVYYALTICNSSIGFVTWLRYTAFTVLYPTGISGELIYMYEAVVFLRKNDFYRFPMPNSFNVSFDYSWFIVVVMLSYIPVSCRCKYTRLARTQRIFYLICDRELHSPPHGMRNLELPNCLTELGYSTETCEQYSQLLKIAFRPPIRSTLITCFEKIEQLNWQNKLYPHPKEQFNNQERQLHHVVLFELNTGLGYRYQMYSPLGRQTYGHVKN</sequence>
<dbReference type="PANTHER" id="PTHR11035">
    <property type="entry name" value="VERY-LONG-CHAIN (3R)-3-HYDROXYACYL-COA DEHYDRATASE"/>
    <property type="match status" value="1"/>
</dbReference>
<organism evidence="15 16">
    <name type="scientific">Clonorchis sinensis</name>
    <name type="common">Chinese liver fluke</name>
    <dbReference type="NCBI Taxonomy" id="79923"/>
    <lineage>
        <taxon>Eukaryota</taxon>
        <taxon>Metazoa</taxon>
        <taxon>Spiralia</taxon>
        <taxon>Lophotrochozoa</taxon>
        <taxon>Platyhelminthes</taxon>
        <taxon>Trematoda</taxon>
        <taxon>Digenea</taxon>
        <taxon>Opisthorchiida</taxon>
        <taxon>Opisthorchiata</taxon>
        <taxon>Opisthorchiidae</taxon>
        <taxon>Clonorchis</taxon>
    </lineage>
</organism>
<evidence type="ECO:0000256" key="11">
    <source>
        <dbReference type="ARBA" id="ARBA00023160"/>
    </source>
</evidence>
<gene>
    <name evidence="15" type="ORF">CLF_112731</name>
</gene>
<dbReference type="AlphaFoldDB" id="H2KVM9"/>
<dbReference type="GO" id="GO:0102158">
    <property type="term" value="F:very-long-chain (3R)-3-hydroxyacyl-CoA dehydratase activity"/>
    <property type="evidence" value="ECO:0007669"/>
    <property type="project" value="UniProtKB-EC"/>
</dbReference>
<dbReference type="EMBL" id="DF144752">
    <property type="protein sequence ID" value="GAA33335.1"/>
    <property type="molecule type" value="Genomic_DNA"/>
</dbReference>
<keyword evidence="11 14" id="KW-0275">Fatty acid biosynthesis</keyword>
<dbReference type="GO" id="GO:0042761">
    <property type="term" value="P:very long-chain fatty acid biosynthetic process"/>
    <property type="evidence" value="ECO:0007669"/>
    <property type="project" value="TreeGrafter"/>
</dbReference>
<reference evidence="15" key="1">
    <citation type="journal article" date="2011" name="Genome Biol.">
        <title>The draft genome of the carcinogenic human liver fluke Clonorchis sinensis.</title>
        <authorList>
            <person name="Wang X."/>
            <person name="Chen W."/>
            <person name="Huang Y."/>
            <person name="Sun J."/>
            <person name="Men J."/>
            <person name="Liu H."/>
            <person name="Luo F."/>
            <person name="Guo L."/>
            <person name="Lv X."/>
            <person name="Deng C."/>
            <person name="Zhou C."/>
            <person name="Fan Y."/>
            <person name="Li X."/>
            <person name="Huang L."/>
            <person name="Hu Y."/>
            <person name="Liang C."/>
            <person name="Hu X."/>
            <person name="Xu J."/>
            <person name="Yu X."/>
        </authorList>
    </citation>
    <scope>NUCLEOTIDE SEQUENCE [LARGE SCALE GENOMIC DNA]</scope>
    <source>
        <strain evidence="15">Henan</strain>
    </source>
</reference>
<feature type="transmembrane region" description="Helical" evidence="14">
    <location>
        <begin position="161"/>
        <end position="179"/>
    </location>
</feature>
<evidence type="ECO:0000256" key="12">
    <source>
        <dbReference type="ARBA" id="ARBA00023239"/>
    </source>
</evidence>
<dbReference type="PANTHER" id="PTHR11035:SF3">
    <property type="entry name" value="VERY-LONG-CHAIN (3R)-3-HYDROXYACYL-COA DEHYDRATASE"/>
    <property type="match status" value="1"/>
</dbReference>
<accession>H2KVM9</accession>
<keyword evidence="7 14" id="KW-0276">Fatty acid metabolism</keyword>
<protein>
    <recommendedName>
        <fullName evidence="4 14">Very-long-chain (3R)-3-hydroxyacyl-CoA dehydratase</fullName>
        <ecNumber evidence="4 14">4.2.1.134</ecNumber>
    </recommendedName>
</protein>
<dbReference type="EC" id="4.2.1.134" evidence="4 14"/>
<dbReference type="Pfam" id="PF04387">
    <property type="entry name" value="PTPLA"/>
    <property type="match status" value="1"/>
</dbReference>
<evidence type="ECO:0000256" key="9">
    <source>
        <dbReference type="ARBA" id="ARBA00023098"/>
    </source>
</evidence>
<evidence type="ECO:0000256" key="5">
    <source>
        <dbReference type="ARBA" id="ARBA00022516"/>
    </source>
</evidence>
<dbReference type="GO" id="GO:0030497">
    <property type="term" value="P:fatty acid elongation"/>
    <property type="evidence" value="ECO:0007669"/>
    <property type="project" value="TreeGrafter"/>
</dbReference>
<keyword evidence="12 14" id="KW-0456">Lyase</keyword>
<comment type="caution">
    <text evidence="14">Lacks conserved residue(s) required for the propagation of feature annotation.</text>
</comment>
<evidence type="ECO:0000256" key="8">
    <source>
        <dbReference type="ARBA" id="ARBA00022989"/>
    </source>
</evidence>
<evidence type="ECO:0000313" key="15">
    <source>
        <dbReference type="EMBL" id="GAA33335.1"/>
    </source>
</evidence>
<keyword evidence="10 14" id="KW-0472">Membrane</keyword>
<dbReference type="GO" id="GO:0005789">
    <property type="term" value="C:endoplasmic reticulum membrane"/>
    <property type="evidence" value="ECO:0007669"/>
    <property type="project" value="UniProtKB-SubCell"/>
</dbReference>
<keyword evidence="9 14" id="KW-0443">Lipid metabolism</keyword>
<evidence type="ECO:0000256" key="13">
    <source>
        <dbReference type="ARBA" id="ARBA00036671"/>
    </source>
</evidence>
<comment type="pathway">
    <text evidence="2 14">Lipid metabolism; fatty acid biosynthesis.</text>
</comment>
<comment type="similarity">
    <text evidence="3 14">Belongs to the very long-chain fatty acids dehydratase HACD family.</text>
</comment>
<comment type="subcellular location">
    <subcellularLocation>
        <location evidence="14">Endoplasmic reticulum membrane</location>
        <topology evidence="14">Multi-pass membrane protein</topology>
    </subcellularLocation>
    <subcellularLocation>
        <location evidence="1">Membrane</location>
        <topology evidence="1">Multi-pass membrane protein</topology>
    </subcellularLocation>
</comment>
<dbReference type="Proteomes" id="UP000008909">
    <property type="component" value="Unassembled WGS sequence"/>
</dbReference>
<feature type="transmembrane region" description="Helical" evidence="14">
    <location>
        <begin position="121"/>
        <end position="141"/>
    </location>
</feature>
<dbReference type="UniPathway" id="UPA00094"/>
<keyword evidence="14" id="KW-0256">Endoplasmic reticulum</keyword>
<feature type="non-terminal residue" evidence="15">
    <location>
        <position position="1"/>
    </location>
</feature>
<keyword evidence="8 14" id="KW-1133">Transmembrane helix</keyword>
<comment type="function">
    <text evidence="14">Catalyzes the third of the four reactions of the long-chain fatty acids elongation cycle. This endoplasmic reticulum-bound enzymatic process, allows the addition of two carbons to the chain of long- and very long-chain fatty acids/VLCFAs per cycle. This enzyme catalyzes the dehydration of the 3-hydroxyacyl-CoA intermediate into trans-2,3-enoyl-CoA, within each cycle of fatty acid elongation. Thereby, it participates to the production of VLCFAs of different chain lengths that are involved in multiple biological processes as precursors of membrane lipids and lipid mediators.</text>
</comment>
<evidence type="ECO:0000256" key="2">
    <source>
        <dbReference type="ARBA" id="ARBA00005194"/>
    </source>
</evidence>
<keyword evidence="16" id="KW-1185">Reference proteome</keyword>
<keyword evidence="5 14" id="KW-0444">Lipid biosynthesis</keyword>
<evidence type="ECO:0000256" key="3">
    <source>
        <dbReference type="ARBA" id="ARBA00007811"/>
    </source>
</evidence>
<evidence type="ECO:0000313" key="16">
    <source>
        <dbReference type="Proteomes" id="UP000008909"/>
    </source>
</evidence>
<keyword evidence="6 14" id="KW-0812">Transmembrane</keyword>
<proteinExistence type="inferred from homology"/>
<evidence type="ECO:0000256" key="4">
    <source>
        <dbReference type="ARBA" id="ARBA00013122"/>
    </source>
</evidence>
<dbReference type="InterPro" id="IPR007482">
    <property type="entry name" value="Tyr_Pase-like_PTPLA"/>
</dbReference>
<evidence type="ECO:0000256" key="6">
    <source>
        <dbReference type="ARBA" id="ARBA00022692"/>
    </source>
</evidence>
<evidence type="ECO:0000256" key="14">
    <source>
        <dbReference type="RuleBase" id="RU363109"/>
    </source>
</evidence>
<name>H2KVM9_CLOSI</name>
<evidence type="ECO:0000256" key="1">
    <source>
        <dbReference type="ARBA" id="ARBA00004141"/>
    </source>
</evidence>
<comment type="catalytic activity">
    <reaction evidence="13 14">
        <text>a very-long-chain (3R)-3-hydroxyacyl-CoA = a very-long-chain (2E)-enoyl-CoA + H2O</text>
        <dbReference type="Rhea" id="RHEA:45812"/>
        <dbReference type="ChEBI" id="CHEBI:15377"/>
        <dbReference type="ChEBI" id="CHEBI:83728"/>
        <dbReference type="ChEBI" id="CHEBI:85440"/>
        <dbReference type="EC" id="4.2.1.134"/>
    </reaction>
</comment>
<dbReference type="GO" id="GO:0030148">
    <property type="term" value="P:sphingolipid biosynthetic process"/>
    <property type="evidence" value="ECO:0007669"/>
    <property type="project" value="TreeGrafter"/>
</dbReference>
<evidence type="ECO:0000256" key="7">
    <source>
        <dbReference type="ARBA" id="ARBA00022832"/>
    </source>
</evidence>